<name>A0A6V8KPL1_9ACTN</name>
<dbReference type="PANTHER" id="PTHR30204">
    <property type="entry name" value="REDOX-CYCLING DRUG-SENSING TRANSCRIPTIONAL ACTIVATOR SOXR"/>
    <property type="match status" value="1"/>
</dbReference>
<keyword evidence="1" id="KW-0238">DNA-binding</keyword>
<dbReference type="SMART" id="SM00422">
    <property type="entry name" value="HTH_MERR"/>
    <property type="match status" value="1"/>
</dbReference>
<dbReference type="PANTHER" id="PTHR30204:SF98">
    <property type="entry name" value="HTH-TYPE TRANSCRIPTIONAL REGULATOR ADHR"/>
    <property type="match status" value="1"/>
</dbReference>
<organism evidence="3 4">
    <name type="scientific">Phytohabitans rumicis</name>
    <dbReference type="NCBI Taxonomy" id="1076125"/>
    <lineage>
        <taxon>Bacteria</taxon>
        <taxon>Bacillati</taxon>
        <taxon>Actinomycetota</taxon>
        <taxon>Actinomycetes</taxon>
        <taxon>Micromonosporales</taxon>
        <taxon>Micromonosporaceae</taxon>
    </lineage>
</organism>
<accession>A0A6V8KPL1</accession>
<dbReference type="GO" id="GO:0003677">
    <property type="term" value="F:DNA binding"/>
    <property type="evidence" value="ECO:0007669"/>
    <property type="project" value="UniProtKB-KW"/>
</dbReference>
<dbReference type="Proteomes" id="UP000482960">
    <property type="component" value="Unassembled WGS sequence"/>
</dbReference>
<evidence type="ECO:0000256" key="1">
    <source>
        <dbReference type="ARBA" id="ARBA00023125"/>
    </source>
</evidence>
<dbReference type="Gene3D" id="1.10.1660.10">
    <property type="match status" value="1"/>
</dbReference>
<reference evidence="3 4" key="2">
    <citation type="submission" date="2020-03" db="EMBL/GenBank/DDBJ databases">
        <authorList>
            <person name="Ichikawa N."/>
            <person name="Kimura A."/>
            <person name="Kitahashi Y."/>
            <person name="Uohara A."/>
        </authorList>
    </citation>
    <scope>NUCLEOTIDE SEQUENCE [LARGE SCALE GENOMIC DNA]</scope>
    <source>
        <strain evidence="3 4">NBRC 108638</strain>
    </source>
</reference>
<reference evidence="3 4" key="1">
    <citation type="submission" date="2020-03" db="EMBL/GenBank/DDBJ databases">
        <title>Whole genome shotgun sequence of Phytohabitans rumicis NBRC 108638.</title>
        <authorList>
            <person name="Komaki H."/>
            <person name="Tamura T."/>
        </authorList>
    </citation>
    <scope>NUCLEOTIDE SEQUENCE [LARGE SCALE GENOMIC DNA]</scope>
    <source>
        <strain evidence="3 4">NBRC 108638</strain>
    </source>
</reference>
<keyword evidence="4" id="KW-1185">Reference proteome</keyword>
<dbReference type="InterPro" id="IPR000551">
    <property type="entry name" value="MerR-type_HTH_dom"/>
</dbReference>
<dbReference type="Pfam" id="PF13411">
    <property type="entry name" value="MerR_1"/>
    <property type="match status" value="1"/>
</dbReference>
<sequence length="218" mass="23944">MRISELSRETGVPVATIKFYVRERLLPPGTPTGRNQAEYNHGHLRRLGLIRALTIMGQLDLSSVRELLTAIEDETLPLSDLYEVLNQALFPDDPAFSDPDGVRRAENDVDGFIKSLGWQVEHDTSGRAHLIHVLSSLQRLGCDCGVEFFTPYADAAERLAEQELGLVPTEDVGRSDRAAAVVRAVLLDVAMSAIRRMAKAHLLSGDPARREMSATADG</sequence>
<protein>
    <submittedName>
        <fullName evidence="3">MerR family transcriptional regulator</fullName>
    </submittedName>
</protein>
<evidence type="ECO:0000259" key="2">
    <source>
        <dbReference type="PROSITE" id="PS50937"/>
    </source>
</evidence>
<dbReference type="InterPro" id="IPR009061">
    <property type="entry name" value="DNA-bd_dom_put_sf"/>
</dbReference>
<proteinExistence type="predicted"/>
<dbReference type="InterPro" id="IPR047057">
    <property type="entry name" value="MerR_fam"/>
</dbReference>
<feature type="domain" description="HTH merR-type" evidence="2">
    <location>
        <begin position="1"/>
        <end position="70"/>
    </location>
</feature>
<gene>
    <name evidence="3" type="ORF">Prum_007650</name>
</gene>
<dbReference type="EMBL" id="BLPG01000001">
    <property type="protein sequence ID" value="GFJ87123.1"/>
    <property type="molecule type" value="Genomic_DNA"/>
</dbReference>
<dbReference type="GO" id="GO:0003700">
    <property type="term" value="F:DNA-binding transcription factor activity"/>
    <property type="evidence" value="ECO:0007669"/>
    <property type="project" value="InterPro"/>
</dbReference>
<dbReference type="SUPFAM" id="SSF46955">
    <property type="entry name" value="Putative DNA-binding domain"/>
    <property type="match status" value="1"/>
</dbReference>
<evidence type="ECO:0000313" key="3">
    <source>
        <dbReference type="EMBL" id="GFJ87123.1"/>
    </source>
</evidence>
<evidence type="ECO:0000313" key="4">
    <source>
        <dbReference type="Proteomes" id="UP000482960"/>
    </source>
</evidence>
<dbReference type="AlphaFoldDB" id="A0A6V8KPL1"/>
<dbReference type="CDD" id="cd04780">
    <property type="entry name" value="HTH_MerR-like_sg5"/>
    <property type="match status" value="1"/>
</dbReference>
<dbReference type="PROSITE" id="PS50937">
    <property type="entry name" value="HTH_MERR_2"/>
    <property type="match status" value="1"/>
</dbReference>
<comment type="caution">
    <text evidence="3">The sequence shown here is derived from an EMBL/GenBank/DDBJ whole genome shotgun (WGS) entry which is preliminary data.</text>
</comment>